<dbReference type="EMBL" id="BBLT01000001">
    <property type="protein sequence ID" value="GAL83231.1"/>
    <property type="molecule type" value="Genomic_DNA"/>
</dbReference>
<dbReference type="eggNOG" id="COG0664">
    <property type="taxonomic scope" value="Bacteria"/>
</dbReference>
<dbReference type="InterPro" id="IPR018490">
    <property type="entry name" value="cNMP-bd_dom_sf"/>
</dbReference>
<evidence type="ECO:0000256" key="2">
    <source>
        <dbReference type="ARBA" id="ARBA00023125"/>
    </source>
</evidence>
<dbReference type="OrthoDB" id="9776746at2"/>
<evidence type="ECO:0000313" key="6">
    <source>
        <dbReference type="EMBL" id="GAL83231.1"/>
    </source>
</evidence>
<dbReference type="InterPro" id="IPR036388">
    <property type="entry name" value="WH-like_DNA-bd_sf"/>
</dbReference>
<keyword evidence="7" id="KW-1185">Reference proteome</keyword>
<proteinExistence type="predicted"/>
<dbReference type="RefSeq" id="WP_052429897.1">
    <property type="nucleotide sequence ID" value="NZ_BBLT01000001.1"/>
</dbReference>
<dbReference type="Proteomes" id="UP000030185">
    <property type="component" value="Unassembled WGS sequence"/>
</dbReference>
<dbReference type="AlphaFoldDB" id="A0A098L8T3"/>
<dbReference type="Gene3D" id="1.10.10.10">
    <property type="entry name" value="Winged helix-like DNA-binding domain superfamily/Winged helix DNA-binding domain"/>
    <property type="match status" value="1"/>
</dbReference>
<evidence type="ECO:0000313" key="7">
    <source>
        <dbReference type="Proteomes" id="UP000030185"/>
    </source>
</evidence>
<dbReference type="SMART" id="SM00419">
    <property type="entry name" value="HTH_CRP"/>
    <property type="match status" value="1"/>
</dbReference>
<dbReference type="InterPro" id="IPR014710">
    <property type="entry name" value="RmlC-like_jellyroll"/>
</dbReference>
<dbReference type="STRING" id="153721.MYP_457"/>
<sequence>MERILSTPVIGLEDQFNFFERDLRVELAAAKIEKFEKGSRIHRQNAFLVSVPILLDGSLRIFRQTEDREILLYYVNKGETCMMSLLSCYGQRPMNAAMEAAEKSELILVPRIKVYEWQRKYSSWNDYVLKTFAQRQEQLLDSFDSLAFSSIDKRIKDYLIRLSSKTKQQIVSITHQELANELGTTRVVISRILKCLEIEGAIELLRGAIKVKDLKLN</sequence>
<comment type="caution">
    <text evidence="6">The sequence shown here is derived from an EMBL/GenBank/DDBJ whole genome shotgun (WGS) entry which is preliminary data.</text>
</comment>
<feature type="domain" description="Cyclic nucleotide-binding" evidence="4">
    <location>
        <begin position="35"/>
        <end position="111"/>
    </location>
</feature>
<organism evidence="6 7">
    <name type="scientific">Sporocytophaga myxococcoides</name>
    <dbReference type="NCBI Taxonomy" id="153721"/>
    <lineage>
        <taxon>Bacteria</taxon>
        <taxon>Pseudomonadati</taxon>
        <taxon>Bacteroidota</taxon>
        <taxon>Cytophagia</taxon>
        <taxon>Cytophagales</taxon>
        <taxon>Cytophagaceae</taxon>
        <taxon>Sporocytophaga</taxon>
    </lineage>
</organism>
<dbReference type="SUPFAM" id="SSF51206">
    <property type="entry name" value="cAMP-binding domain-like"/>
    <property type="match status" value="1"/>
</dbReference>
<reference evidence="6 7" key="1">
    <citation type="submission" date="2014-09" db="EMBL/GenBank/DDBJ databases">
        <title>Sporocytophaga myxococcoides PG-01 genome sequencing.</title>
        <authorList>
            <person name="Liu L."/>
            <person name="Gao P.J."/>
            <person name="Chen G.J."/>
            <person name="Wang L.S."/>
        </authorList>
    </citation>
    <scope>NUCLEOTIDE SEQUENCE [LARGE SCALE GENOMIC DNA]</scope>
    <source>
        <strain evidence="6 7">PG-01</strain>
    </source>
</reference>
<keyword evidence="2" id="KW-0238">DNA-binding</keyword>
<dbReference type="InterPro" id="IPR012318">
    <property type="entry name" value="HTH_CRP"/>
</dbReference>
<protein>
    <recommendedName>
        <fullName evidence="8">Crp/Fnr family transcriptional regulator</fullName>
    </recommendedName>
</protein>
<name>A0A098L8T3_9BACT</name>
<accession>A0A098L8T3</accession>
<evidence type="ECO:0000256" key="3">
    <source>
        <dbReference type="ARBA" id="ARBA00023163"/>
    </source>
</evidence>
<evidence type="ECO:0000256" key="1">
    <source>
        <dbReference type="ARBA" id="ARBA00023015"/>
    </source>
</evidence>
<keyword evidence="1" id="KW-0805">Transcription regulation</keyword>
<dbReference type="Pfam" id="PF13545">
    <property type="entry name" value="HTH_Crp_2"/>
    <property type="match status" value="1"/>
</dbReference>
<gene>
    <name evidence="6" type="ORF">MYP_457</name>
</gene>
<keyword evidence="3" id="KW-0804">Transcription</keyword>
<dbReference type="PROSITE" id="PS50042">
    <property type="entry name" value="CNMP_BINDING_3"/>
    <property type="match status" value="1"/>
</dbReference>
<dbReference type="SUPFAM" id="SSF46785">
    <property type="entry name" value="Winged helix' DNA-binding domain"/>
    <property type="match status" value="1"/>
</dbReference>
<evidence type="ECO:0000259" key="5">
    <source>
        <dbReference type="PROSITE" id="PS51063"/>
    </source>
</evidence>
<dbReference type="GO" id="GO:0003677">
    <property type="term" value="F:DNA binding"/>
    <property type="evidence" value="ECO:0007669"/>
    <property type="project" value="UniProtKB-KW"/>
</dbReference>
<dbReference type="Gene3D" id="2.60.120.10">
    <property type="entry name" value="Jelly Rolls"/>
    <property type="match status" value="1"/>
</dbReference>
<dbReference type="InterPro" id="IPR000595">
    <property type="entry name" value="cNMP-bd_dom"/>
</dbReference>
<feature type="domain" description="HTH crp-type" evidence="5">
    <location>
        <begin position="149"/>
        <end position="215"/>
    </location>
</feature>
<evidence type="ECO:0000259" key="4">
    <source>
        <dbReference type="PROSITE" id="PS50042"/>
    </source>
</evidence>
<dbReference type="CDD" id="cd00038">
    <property type="entry name" value="CAP_ED"/>
    <property type="match status" value="1"/>
</dbReference>
<dbReference type="InterPro" id="IPR036390">
    <property type="entry name" value="WH_DNA-bd_sf"/>
</dbReference>
<dbReference type="PROSITE" id="PS51063">
    <property type="entry name" value="HTH_CRP_2"/>
    <property type="match status" value="1"/>
</dbReference>
<dbReference type="GO" id="GO:0006355">
    <property type="term" value="P:regulation of DNA-templated transcription"/>
    <property type="evidence" value="ECO:0007669"/>
    <property type="project" value="InterPro"/>
</dbReference>
<dbReference type="Pfam" id="PF00027">
    <property type="entry name" value="cNMP_binding"/>
    <property type="match status" value="1"/>
</dbReference>
<evidence type="ECO:0008006" key="8">
    <source>
        <dbReference type="Google" id="ProtNLM"/>
    </source>
</evidence>